<proteinExistence type="predicted"/>
<accession>A0A1F5RC16</accession>
<evidence type="ECO:0000313" key="2">
    <source>
        <dbReference type="Proteomes" id="UP000177230"/>
    </source>
</evidence>
<organism evidence="1 2">
    <name type="scientific">Candidatus Edwardsbacteria bacterium GWF2_54_11</name>
    <dbReference type="NCBI Taxonomy" id="1817851"/>
    <lineage>
        <taxon>Bacteria</taxon>
        <taxon>Candidatus Edwardsiibacteriota</taxon>
    </lineage>
</organism>
<dbReference type="EMBL" id="MFFM01000034">
    <property type="protein sequence ID" value="OGF12006.1"/>
    <property type="molecule type" value="Genomic_DNA"/>
</dbReference>
<name>A0A1F5RC16_9BACT</name>
<gene>
    <name evidence="1" type="ORF">A2024_03190</name>
</gene>
<protein>
    <submittedName>
        <fullName evidence="1">Uncharacterized protein</fullName>
    </submittedName>
</protein>
<reference evidence="1 2" key="1">
    <citation type="journal article" date="2016" name="Nat. Commun.">
        <title>Thousands of microbial genomes shed light on interconnected biogeochemical processes in an aquifer system.</title>
        <authorList>
            <person name="Anantharaman K."/>
            <person name="Brown C.T."/>
            <person name="Hug L.A."/>
            <person name="Sharon I."/>
            <person name="Castelle C.J."/>
            <person name="Probst A.J."/>
            <person name="Thomas B.C."/>
            <person name="Singh A."/>
            <person name="Wilkins M.J."/>
            <person name="Karaoz U."/>
            <person name="Brodie E.L."/>
            <person name="Williams K.H."/>
            <person name="Hubbard S.S."/>
            <person name="Banfield J.F."/>
        </authorList>
    </citation>
    <scope>NUCLEOTIDE SEQUENCE [LARGE SCALE GENOMIC DNA]</scope>
</reference>
<comment type="caution">
    <text evidence="1">The sequence shown here is derived from an EMBL/GenBank/DDBJ whole genome shotgun (WGS) entry which is preliminary data.</text>
</comment>
<sequence length="63" mass="7209">MEFKYKCDCGGRDFLMVSEKSYNARVDAEGTLVCLPQTEHIVSITCTGCSKAYKQEDFKQIEY</sequence>
<dbReference type="Proteomes" id="UP000177230">
    <property type="component" value="Unassembled WGS sequence"/>
</dbReference>
<evidence type="ECO:0000313" key="1">
    <source>
        <dbReference type="EMBL" id="OGF12006.1"/>
    </source>
</evidence>
<dbReference type="AlphaFoldDB" id="A0A1F5RC16"/>